<dbReference type="GeneID" id="29058958"/>
<dbReference type="KEGG" id="vg:29058958"/>
<proteinExistence type="predicted"/>
<keyword evidence="1" id="KW-1133">Transmembrane helix</keyword>
<accession>A0A172JIE0</accession>
<evidence type="ECO:0000313" key="2">
    <source>
        <dbReference type="EMBL" id="AMS01324.1"/>
    </source>
</evidence>
<keyword evidence="1" id="KW-0812">Transmembrane</keyword>
<reference evidence="2 3" key="1">
    <citation type="journal article" date="2016" name="Virology">
        <title>The genome of AR9, a giant transducing Bacillus phage encoding two multisubunit RNA polymerases.</title>
        <authorList>
            <person name="Lavysh D."/>
            <person name="Sokolova M."/>
            <person name="Minakhin L."/>
            <person name="Yakunina M."/>
            <person name="Artamonova T."/>
            <person name="Kozyavkin S."/>
            <person name="Makarova K.S."/>
            <person name="Koonin E.V."/>
            <person name="Severinov K."/>
        </authorList>
    </citation>
    <scope>NUCLEOTIDE SEQUENCE [LARGE SCALE GENOMIC DNA]</scope>
</reference>
<organism evidence="2 3">
    <name type="scientific">Bacillus phage AR9</name>
    <dbReference type="NCBI Taxonomy" id="1815509"/>
    <lineage>
        <taxon>Viruses</taxon>
        <taxon>Duplodnaviria</taxon>
        <taxon>Heunggongvirae</taxon>
        <taxon>Uroviricota</taxon>
        <taxon>Caudoviricetes</taxon>
        <taxon>Takahashivirus</taxon>
        <taxon>Bacillus phage PBS1</taxon>
    </lineage>
</organism>
<dbReference type="Proteomes" id="UP000202618">
    <property type="component" value="Segment"/>
</dbReference>
<feature type="transmembrane region" description="Helical" evidence="1">
    <location>
        <begin position="6"/>
        <end position="24"/>
    </location>
</feature>
<dbReference type="RefSeq" id="YP_009283144.1">
    <property type="nucleotide sequence ID" value="NC_031039.1"/>
</dbReference>
<name>A0A172JIE0_BPPB1</name>
<evidence type="ECO:0000313" key="3">
    <source>
        <dbReference type="Proteomes" id="UP000202618"/>
    </source>
</evidence>
<gene>
    <name evidence="2" type="ORF">AR9_g240</name>
</gene>
<dbReference type="EMBL" id="KU878088">
    <property type="protein sequence ID" value="AMS01324.1"/>
    <property type="molecule type" value="Genomic_DNA"/>
</dbReference>
<sequence>MELLIALIVLLNLFVILFFAKFMIKIVGTLDKSKGLNSINGNIEKKLANKDFESDTKYLMFLVDYFCNKSRDLKLIPYQRRSTSLSLLNDDILIKITAETTHSVMQQLSEPYKESLSVYIRDLTDFVTVLVYNRIAEITVELNRTTIKKVK</sequence>
<protein>
    <submittedName>
        <fullName evidence="2">Putative secreted/membrane protein</fullName>
    </submittedName>
</protein>
<evidence type="ECO:0000256" key="1">
    <source>
        <dbReference type="SAM" id="Phobius"/>
    </source>
</evidence>
<keyword evidence="1" id="KW-0472">Membrane</keyword>